<evidence type="ECO:0000313" key="14">
    <source>
        <dbReference type="EMBL" id="KAK7486650.1"/>
    </source>
</evidence>
<dbReference type="Pfam" id="PF15803">
    <property type="entry name" value="zf-SCNM1"/>
    <property type="match status" value="1"/>
</dbReference>
<feature type="region of interest" description="Disordered" evidence="11">
    <location>
        <begin position="218"/>
        <end position="244"/>
    </location>
</feature>
<evidence type="ECO:0000256" key="10">
    <source>
        <dbReference type="ARBA" id="ARBA00023242"/>
    </source>
</evidence>
<evidence type="ECO:0000256" key="7">
    <source>
        <dbReference type="ARBA" id="ARBA00022771"/>
    </source>
</evidence>
<gene>
    <name evidence="14" type="ORF">BaRGS_00022051</name>
</gene>
<sequence length="267" mass="28714">MSFKREGNDAGLLGNLRRRRIKELLSEDVPEDEAKLLCNGRFACLVCSHRPIFDTVDMLTEVSPAAIPLRHTHQLKNIFRPDRSQLDPAAAQPYQSKRSSQCNIGASEGSTVSASSLPLSYSHLSASHSRTAQIPQPRSEANVKGHKPECGGVVYPGVGQGADWAANLVFDGGSPANCDRVVNSGCVVNSEQCGGGDVYSGENVNTVNVTGTAGNTGKDVNSVTGKSAETNVSTEKRKSGWKKDWDGKWIRDEDAEFDSDEEPPDLP</sequence>
<keyword evidence="15" id="KW-1185">Reference proteome</keyword>
<feature type="region of interest" description="Disordered" evidence="11">
    <location>
        <begin position="80"/>
        <end position="109"/>
    </location>
</feature>
<keyword evidence="8" id="KW-0862">Zinc</keyword>
<keyword evidence="4" id="KW-0507">mRNA processing</keyword>
<comment type="caution">
    <text evidence="14">The sequence shown here is derived from an EMBL/GenBank/DDBJ whole genome shotgun (WGS) entry which is preliminary data.</text>
</comment>
<dbReference type="GO" id="GO:0016607">
    <property type="term" value="C:nuclear speck"/>
    <property type="evidence" value="ECO:0007669"/>
    <property type="project" value="UniProtKB-SubCell"/>
</dbReference>
<accession>A0ABD0KI36</accession>
<feature type="domain" description="Sodium channel modifier 1 zinc-finger" evidence="12">
    <location>
        <begin position="44"/>
        <end position="60"/>
    </location>
</feature>
<dbReference type="PANTHER" id="PTHR32297">
    <property type="entry name" value="SODIUM CHANNEL MODIFIER 1"/>
    <property type="match status" value="1"/>
</dbReference>
<evidence type="ECO:0000256" key="1">
    <source>
        <dbReference type="ARBA" id="ARBA00004324"/>
    </source>
</evidence>
<protein>
    <recommendedName>
        <fullName evidence="3">Sodium channel modifier 1</fullName>
    </recommendedName>
</protein>
<feature type="compositionally biased region" description="Basic and acidic residues" evidence="11">
    <location>
        <begin position="234"/>
        <end position="244"/>
    </location>
</feature>
<keyword evidence="9" id="KW-0508">mRNA splicing</keyword>
<dbReference type="InterPro" id="IPR031622">
    <property type="entry name" value="Znf-SCNM1"/>
</dbReference>
<dbReference type="EMBL" id="JACVVK020000175">
    <property type="protein sequence ID" value="KAK7486650.1"/>
    <property type="molecule type" value="Genomic_DNA"/>
</dbReference>
<organism evidence="14 15">
    <name type="scientific">Batillaria attramentaria</name>
    <dbReference type="NCBI Taxonomy" id="370345"/>
    <lineage>
        <taxon>Eukaryota</taxon>
        <taxon>Metazoa</taxon>
        <taxon>Spiralia</taxon>
        <taxon>Lophotrochozoa</taxon>
        <taxon>Mollusca</taxon>
        <taxon>Gastropoda</taxon>
        <taxon>Caenogastropoda</taxon>
        <taxon>Sorbeoconcha</taxon>
        <taxon>Cerithioidea</taxon>
        <taxon>Batillariidae</taxon>
        <taxon>Batillaria</taxon>
    </lineage>
</organism>
<name>A0ABD0KI36_9CAEN</name>
<dbReference type="GO" id="GO:0008270">
    <property type="term" value="F:zinc ion binding"/>
    <property type="evidence" value="ECO:0007669"/>
    <property type="project" value="UniProtKB-KW"/>
</dbReference>
<dbReference type="GO" id="GO:0008380">
    <property type="term" value="P:RNA splicing"/>
    <property type="evidence" value="ECO:0007669"/>
    <property type="project" value="UniProtKB-KW"/>
</dbReference>
<reference evidence="14 15" key="1">
    <citation type="journal article" date="2023" name="Sci. Data">
        <title>Genome assembly of the Korean intertidal mud-creeper Batillaria attramentaria.</title>
        <authorList>
            <person name="Patra A.K."/>
            <person name="Ho P.T."/>
            <person name="Jun S."/>
            <person name="Lee S.J."/>
            <person name="Kim Y."/>
            <person name="Won Y.J."/>
        </authorList>
    </citation>
    <scope>NUCLEOTIDE SEQUENCE [LARGE SCALE GENOMIC DNA]</scope>
    <source>
        <strain evidence="14">Wonlab-2016</strain>
    </source>
</reference>
<dbReference type="PANTHER" id="PTHR32297:SF1">
    <property type="entry name" value="SODIUM CHANNEL MODIFIER 1"/>
    <property type="match status" value="1"/>
</dbReference>
<evidence type="ECO:0000259" key="13">
    <source>
        <dbReference type="Pfam" id="PF15805"/>
    </source>
</evidence>
<feature type="domain" description="Sodium channel modifier 1 acidic C-terminal" evidence="13">
    <location>
        <begin position="237"/>
        <end position="265"/>
    </location>
</feature>
<keyword evidence="6" id="KW-0747">Spliceosome</keyword>
<feature type="compositionally biased region" description="Polar residues" evidence="11">
    <location>
        <begin position="127"/>
        <end position="136"/>
    </location>
</feature>
<comment type="subcellular location">
    <subcellularLocation>
        <location evidence="1">Nucleus speckle</location>
    </subcellularLocation>
    <subcellularLocation>
        <location evidence="2">Nucleus</location>
        <location evidence="2">Nucleoplasm</location>
    </subcellularLocation>
</comment>
<evidence type="ECO:0000259" key="12">
    <source>
        <dbReference type="Pfam" id="PF15803"/>
    </source>
</evidence>
<keyword evidence="7" id="KW-0863">Zinc-finger</keyword>
<dbReference type="Pfam" id="PF15805">
    <property type="entry name" value="SCNM1_acidic"/>
    <property type="match status" value="1"/>
</dbReference>
<evidence type="ECO:0000256" key="5">
    <source>
        <dbReference type="ARBA" id="ARBA00022723"/>
    </source>
</evidence>
<feature type="region of interest" description="Disordered" evidence="11">
    <location>
        <begin position="127"/>
        <end position="147"/>
    </location>
</feature>
<evidence type="ECO:0000256" key="3">
    <source>
        <dbReference type="ARBA" id="ARBA00020620"/>
    </source>
</evidence>
<evidence type="ECO:0000256" key="11">
    <source>
        <dbReference type="SAM" id="MobiDB-lite"/>
    </source>
</evidence>
<evidence type="ECO:0000256" key="8">
    <source>
        <dbReference type="ARBA" id="ARBA00022833"/>
    </source>
</evidence>
<evidence type="ECO:0000313" key="15">
    <source>
        <dbReference type="Proteomes" id="UP001519460"/>
    </source>
</evidence>
<evidence type="ECO:0000256" key="2">
    <source>
        <dbReference type="ARBA" id="ARBA00004642"/>
    </source>
</evidence>
<dbReference type="GO" id="GO:0006397">
    <property type="term" value="P:mRNA processing"/>
    <property type="evidence" value="ECO:0007669"/>
    <property type="project" value="UniProtKB-KW"/>
</dbReference>
<keyword evidence="5" id="KW-0479">Metal-binding</keyword>
<evidence type="ECO:0000256" key="9">
    <source>
        <dbReference type="ARBA" id="ARBA00023187"/>
    </source>
</evidence>
<evidence type="ECO:0000256" key="4">
    <source>
        <dbReference type="ARBA" id="ARBA00022664"/>
    </source>
</evidence>
<dbReference type="InterPro" id="IPR033570">
    <property type="entry name" value="SCNM1"/>
</dbReference>
<proteinExistence type="predicted"/>
<dbReference type="AlphaFoldDB" id="A0ABD0KI36"/>
<feature type="compositionally biased region" description="Polar residues" evidence="11">
    <location>
        <begin position="218"/>
        <end position="233"/>
    </location>
</feature>
<keyword evidence="10" id="KW-0539">Nucleus</keyword>
<evidence type="ECO:0000256" key="6">
    <source>
        <dbReference type="ARBA" id="ARBA00022728"/>
    </source>
</evidence>
<dbReference type="GO" id="GO:0005681">
    <property type="term" value="C:spliceosomal complex"/>
    <property type="evidence" value="ECO:0007669"/>
    <property type="project" value="UniProtKB-KW"/>
</dbReference>
<feature type="compositionally biased region" description="Polar residues" evidence="11">
    <location>
        <begin position="93"/>
        <end position="109"/>
    </location>
</feature>
<dbReference type="Proteomes" id="UP001519460">
    <property type="component" value="Unassembled WGS sequence"/>
</dbReference>
<dbReference type="InterPro" id="IPR031625">
    <property type="entry name" value="SCNM1_acidic"/>
</dbReference>